<name>A0ABV2KW62_9BACI</name>
<proteinExistence type="predicted"/>
<comment type="caution">
    <text evidence="1">The sequence shown here is derived from an EMBL/GenBank/DDBJ whole genome shotgun (WGS) entry which is preliminary data.</text>
</comment>
<dbReference type="RefSeq" id="WP_354219535.1">
    <property type="nucleotide sequence ID" value="NZ_JBEPMX010000004.1"/>
</dbReference>
<sequence length="215" mass="25424">MVTYKMKWKERYKDSGFVKELTDYNTESGKGVYSSYMEPSEGQKKAGSKGEATFKLEREKWYVIQDTDEEKIKYYYITSNDKPKSVTFPDAKKHFINKNKRQTQKEQTDNVLSMTNDNSSYKKNEIDSDIEFMIDQFQFILENRNTDQNFIRGVLYTIQHFADTKNMQNEFETIKNLFEEEKSANDIKAYFSNEESNSNKWLFDSLLESLNSKTG</sequence>
<dbReference type="EMBL" id="JBEPMX010000004">
    <property type="protein sequence ID" value="MET3682935.1"/>
    <property type="molecule type" value="Genomic_DNA"/>
</dbReference>
<keyword evidence="2" id="KW-1185">Reference proteome</keyword>
<accession>A0ABV2KW62</accession>
<reference evidence="1 2" key="1">
    <citation type="submission" date="2024-06" db="EMBL/GenBank/DDBJ databases">
        <title>Genomic Encyclopedia of Type Strains, Phase IV (KMG-IV): sequencing the most valuable type-strain genomes for metagenomic binning, comparative biology and taxonomic classification.</title>
        <authorList>
            <person name="Goeker M."/>
        </authorList>
    </citation>
    <scope>NUCLEOTIDE SEQUENCE [LARGE SCALE GENOMIC DNA]</scope>
    <source>
        <strain evidence="1 2">DSM 23520</strain>
    </source>
</reference>
<evidence type="ECO:0000313" key="2">
    <source>
        <dbReference type="Proteomes" id="UP001549167"/>
    </source>
</evidence>
<protein>
    <submittedName>
        <fullName evidence="1">Uncharacterized protein</fullName>
    </submittedName>
</protein>
<dbReference type="Proteomes" id="UP001549167">
    <property type="component" value="Unassembled WGS sequence"/>
</dbReference>
<gene>
    <name evidence="1" type="ORF">ABID56_001025</name>
</gene>
<organism evidence="1 2">
    <name type="scientific">Alkalibacillus flavidus</name>
    <dbReference type="NCBI Taxonomy" id="546021"/>
    <lineage>
        <taxon>Bacteria</taxon>
        <taxon>Bacillati</taxon>
        <taxon>Bacillota</taxon>
        <taxon>Bacilli</taxon>
        <taxon>Bacillales</taxon>
        <taxon>Bacillaceae</taxon>
        <taxon>Alkalibacillus</taxon>
    </lineage>
</organism>
<evidence type="ECO:0000313" key="1">
    <source>
        <dbReference type="EMBL" id="MET3682935.1"/>
    </source>
</evidence>